<keyword evidence="6 8" id="KW-0472">Membrane</keyword>
<dbReference type="GO" id="GO:0003097">
    <property type="term" value="P:renal water transport"/>
    <property type="evidence" value="ECO:0007669"/>
    <property type="project" value="TreeGrafter"/>
</dbReference>
<proteinExistence type="inferred from homology"/>
<dbReference type="GO" id="GO:0015168">
    <property type="term" value="F:glycerol transmembrane transporter activity"/>
    <property type="evidence" value="ECO:0007669"/>
    <property type="project" value="TreeGrafter"/>
</dbReference>
<dbReference type="InParanoid" id="A0A672KD13"/>
<dbReference type="Ensembl" id="ENSSGRT00000010047.1">
    <property type="protein sequence ID" value="ENSSGRP00000009221.1"/>
    <property type="gene ID" value="ENSSGRG00000006214.1"/>
</dbReference>
<feature type="transmembrane region" description="Helical" evidence="8">
    <location>
        <begin position="12"/>
        <end position="33"/>
    </location>
</feature>
<feature type="transmembrane region" description="Helical" evidence="8">
    <location>
        <begin position="204"/>
        <end position="224"/>
    </location>
</feature>
<dbReference type="InterPro" id="IPR000425">
    <property type="entry name" value="MIP"/>
</dbReference>
<dbReference type="GO" id="GO:0015250">
    <property type="term" value="F:water channel activity"/>
    <property type="evidence" value="ECO:0007669"/>
    <property type="project" value="TreeGrafter"/>
</dbReference>
<sequence>MARELKSWSFWRAVLAEFVGMTVFVFIGIASAIGNKYNRYPDQEVKVALAFGLAIATLAQSLGHISGAHLNPAVTLGLLVSCQISFFRAIMYIVAQMLGAVLASGIMFKVSPDPESTLGLNMLSNGVKVGQGFAIELFATFQLVLCVLATTDKHRTDVTGSAPLAIGLSVGLGHLVAISYTGCGINPARSFGPAVVLEAFKNHWIYWIAPMSGGVAAALVYDFLLCPKKEALRNTSVSEALAYTKFSKTGFPVDGPARRLGKAMLLLLSFDRINIHINI</sequence>
<reference evidence="9" key="1">
    <citation type="submission" date="2025-08" db="UniProtKB">
        <authorList>
            <consortium name="Ensembl"/>
        </authorList>
    </citation>
    <scope>IDENTIFICATION</scope>
</reference>
<comment type="similarity">
    <text evidence="2 7">Belongs to the MIP/aquaporin (TC 1.A.8) family.</text>
</comment>
<evidence type="ECO:0000256" key="4">
    <source>
        <dbReference type="ARBA" id="ARBA00022692"/>
    </source>
</evidence>
<evidence type="ECO:0000256" key="3">
    <source>
        <dbReference type="ARBA" id="ARBA00022448"/>
    </source>
</evidence>
<comment type="subcellular location">
    <subcellularLocation>
        <location evidence="1">Membrane</location>
        <topology evidence="1">Multi-pass membrane protein</topology>
    </subcellularLocation>
</comment>
<dbReference type="Pfam" id="PF00230">
    <property type="entry name" value="MIP"/>
    <property type="match status" value="1"/>
</dbReference>
<dbReference type="SUPFAM" id="SSF81338">
    <property type="entry name" value="Aquaporin-like"/>
    <property type="match status" value="1"/>
</dbReference>
<feature type="transmembrane region" description="Helical" evidence="8">
    <location>
        <begin position="45"/>
        <end position="65"/>
    </location>
</feature>
<feature type="transmembrane region" description="Helical" evidence="8">
    <location>
        <begin position="162"/>
        <end position="182"/>
    </location>
</feature>
<reference evidence="9" key="2">
    <citation type="submission" date="2025-09" db="UniProtKB">
        <authorList>
            <consortium name="Ensembl"/>
        </authorList>
    </citation>
    <scope>IDENTIFICATION</scope>
</reference>
<accession>A0A672KD13</accession>
<dbReference type="InterPro" id="IPR023271">
    <property type="entry name" value="Aquaporin-like"/>
</dbReference>
<dbReference type="GO" id="GO:0006972">
    <property type="term" value="P:hyperosmotic response"/>
    <property type="evidence" value="ECO:0007669"/>
    <property type="project" value="TreeGrafter"/>
</dbReference>
<dbReference type="Proteomes" id="UP000472262">
    <property type="component" value="Unassembled WGS sequence"/>
</dbReference>
<evidence type="ECO:0000256" key="5">
    <source>
        <dbReference type="ARBA" id="ARBA00022989"/>
    </source>
</evidence>
<dbReference type="CDD" id="cd00333">
    <property type="entry name" value="MIP"/>
    <property type="match status" value="1"/>
</dbReference>
<evidence type="ECO:0000256" key="2">
    <source>
        <dbReference type="ARBA" id="ARBA00006175"/>
    </source>
</evidence>
<keyword evidence="10" id="KW-1185">Reference proteome</keyword>
<feature type="transmembrane region" description="Helical" evidence="8">
    <location>
        <begin position="86"/>
        <end position="110"/>
    </location>
</feature>
<dbReference type="NCBIfam" id="TIGR00861">
    <property type="entry name" value="MIP"/>
    <property type="match status" value="1"/>
</dbReference>
<dbReference type="GO" id="GO:0016020">
    <property type="term" value="C:membrane"/>
    <property type="evidence" value="ECO:0007669"/>
    <property type="project" value="UniProtKB-SubCell"/>
</dbReference>
<dbReference type="AlphaFoldDB" id="A0A672KD13"/>
<dbReference type="PRINTS" id="PR00783">
    <property type="entry name" value="MINTRINSICP"/>
</dbReference>
<dbReference type="PANTHER" id="PTHR19139:SF161">
    <property type="entry name" value="AQUAPORIN-1"/>
    <property type="match status" value="1"/>
</dbReference>
<evidence type="ECO:0000313" key="9">
    <source>
        <dbReference type="Ensembl" id="ENSSGRP00000009221.1"/>
    </source>
</evidence>
<evidence type="ECO:0000256" key="7">
    <source>
        <dbReference type="RuleBase" id="RU000477"/>
    </source>
</evidence>
<organism evidence="9 10">
    <name type="scientific">Sinocyclocheilus grahami</name>
    <name type="common">Dianchi golden-line fish</name>
    <name type="synonym">Barbus grahami</name>
    <dbReference type="NCBI Taxonomy" id="75366"/>
    <lineage>
        <taxon>Eukaryota</taxon>
        <taxon>Metazoa</taxon>
        <taxon>Chordata</taxon>
        <taxon>Craniata</taxon>
        <taxon>Vertebrata</taxon>
        <taxon>Euteleostomi</taxon>
        <taxon>Actinopterygii</taxon>
        <taxon>Neopterygii</taxon>
        <taxon>Teleostei</taxon>
        <taxon>Ostariophysi</taxon>
        <taxon>Cypriniformes</taxon>
        <taxon>Cyprinidae</taxon>
        <taxon>Cyprininae</taxon>
        <taxon>Sinocyclocheilus</taxon>
    </lineage>
</organism>
<feature type="transmembrane region" description="Helical" evidence="8">
    <location>
        <begin position="130"/>
        <end position="150"/>
    </location>
</feature>
<dbReference type="InterPro" id="IPR034294">
    <property type="entry name" value="Aquaporin_transptr"/>
</dbReference>
<keyword evidence="3 7" id="KW-0813">Transport</keyword>
<dbReference type="PROSITE" id="PS00221">
    <property type="entry name" value="MIP"/>
    <property type="match status" value="1"/>
</dbReference>
<name>A0A672KD13_SINGR</name>
<dbReference type="InterPro" id="IPR022357">
    <property type="entry name" value="MIP_CS"/>
</dbReference>
<evidence type="ECO:0000313" key="10">
    <source>
        <dbReference type="Proteomes" id="UP000472262"/>
    </source>
</evidence>
<protein>
    <submittedName>
        <fullName evidence="9">Aquaporin-1-like</fullName>
    </submittedName>
</protein>
<dbReference type="PANTHER" id="PTHR19139">
    <property type="entry name" value="AQUAPORIN TRANSPORTER"/>
    <property type="match status" value="1"/>
</dbReference>
<keyword evidence="4 7" id="KW-0812">Transmembrane</keyword>
<dbReference type="GO" id="GO:0035379">
    <property type="term" value="F:carbon dioxide transmembrane transporter activity"/>
    <property type="evidence" value="ECO:0007669"/>
    <property type="project" value="TreeGrafter"/>
</dbReference>
<dbReference type="GO" id="GO:0008519">
    <property type="term" value="F:ammonium channel activity"/>
    <property type="evidence" value="ECO:0007669"/>
    <property type="project" value="TreeGrafter"/>
</dbReference>
<keyword evidence="5 8" id="KW-1133">Transmembrane helix</keyword>
<evidence type="ECO:0000256" key="1">
    <source>
        <dbReference type="ARBA" id="ARBA00004141"/>
    </source>
</evidence>
<gene>
    <name evidence="9" type="primary">LOC107579022</name>
</gene>
<dbReference type="Gene3D" id="1.20.1080.10">
    <property type="entry name" value="Glycerol uptake facilitator protein"/>
    <property type="match status" value="1"/>
</dbReference>
<evidence type="ECO:0000256" key="6">
    <source>
        <dbReference type="ARBA" id="ARBA00023136"/>
    </source>
</evidence>
<evidence type="ECO:0000256" key="8">
    <source>
        <dbReference type="SAM" id="Phobius"/>
    </source>
</evidence>